<comment type="similarity">
    <text evidence="4">Belongs to the SIMIBI class G3E GTPase family. ZNG1 subfamily.</text>
</comment>
<protein>
    <submittedName>
        <fullName evidence="7">GTP-binding protein</fullName>
    </submittedName>
</protein>
<evidence type="ECO:0000256" key="4">
    <source>
        <dbReference type="ARBA" id="ARBA00034320"/>
    </source>
</evidence>
<dbReference type="CDD" id="cd03112">
    <property type="entry name" value="CobW-like"/>
    <property type="match status" value="1"/>
</dbReference>
<evidence type="ECO:0000259" key="6">
    <source>
        <dbReference type="SMART" id="SM00833"/>
    </source>
</evidence>
<dbReference type="InterPro" id="IPR011629">
    <property type="entry name" value="CobW-like_C"/>
</dbReference>
<dbReference type="GO" id="GO:0005737">
    <property type="term" value="C:cytoplasm"/>
    <property type="evidence" value="ECO:0007669"/>
    <property type="project" value="TreeGrafter"/>
</dbReference>
<gene>
    <name evidence="7" type="ORF">ABRQ22_13990</name>
</gene>
<dbReference type="PANTHER" id="PTHR13748:SF62">
    <property type="entry name" value="COBW DOMAIN-CONTAINING PROTEIN"/>
    <property type="match status" value="1"/>
</dbReference>
<dbReference type="SMART" id="SM00833">
    <property type="entry name" value="CobW_C"/>
    <property type="match status" value="1"/>
</dbReference>
<keyword evidence="3" id="KW-0143">Chaperone</keyword>
<keyword evidence="1" id="KW-0547">Nucleotide-binding</keyword>
<keyword evidence="2" id="KW-0378">Hydrolase</keyword>
<evidence type="ECO:0000256" key="3">
    <source>
        <dbReference type="ARBA" id="ARBA00023186"/>
    </source>
</evidence>
<proteinExistence type="inferred from homology"/>
<dbReference type="SUPFAM" id="SSF52540">
    <property type="entry name" value="P-loop containing nucleoside triphosphate hydrolases"/>
    <property type="match status" value="1"/>
</dbReference>
<dbReference type="GO" id="GO:0016787">
    <property type="term" value="F:hydrolase activity"/>
    <property type="evidence" value="ECO:0007669"/>
    <property type="project" value="UniProtKB-KW"/>
</dbReference>
<name>A0AAU8FXK3_9MICO</name>
<comment type="catalytic activity">
    <reaction evidence="5">
        <text>GTP + H2O = GDP + phosphate + H(+)</text>
        <dbReference type="Rhea" id="RHEA:19669"/>
        <dbReference type="ChEBI" id="CHEBI:15377"/>
        <dbReference type="ChEBI" id="CHEBI:15378"/>
        <dbReference type="ChEBI" id="CHEBI:37565"/>
        <dbReference type="ChEBI" id="CHEBI:43474"/>
        <dbReference type="ChEBI" id="CHEBI:58189"/>
    </reaction>
    <physiologicalReaction direction="left-to-right" evidence="5">
        <dbReference type="Rhea" id="RHEA:19670"/>
    </physiologicalReaction>
</comment>
<dbReference type="Gene3D" id="3.40.50.300">
    <property type="entry name" value="P-loop containing nucleotide triphosphate hydrolases"/>
    <property type="match status" value="1"/>
</dbReference>
<dbReference type="GO" id="GO:0000166">
    <property type="term" value="F:nucleotide binding"/>
    <property type="evidence" value="ECO:0007669"/>
    <property type="project" value="UniProtKB-KW"/>
</dbReference>
<dbReference type="AlphaFoldDB" id="A0AAU8FXK3"/>
<evidence type="ECO:0000256" key="1">
    <source>
        <dbReference type="ARBA" id="ARBA00022741"/>
    </source>
</evidence>
<dbReference type="Gene3D" id="3.30.1220.10">
    <property type="entry name" value="CobW-like, C-terminal domain"/>
    <property type="match status" value="1"/>
</dbReference>
<dbReference type="InterPro" id="IPR036627">
    <property type="entry name" value="CobW-likC_sf"/>
</dbReference>
<dbReference type="EMBL" id="CP159290">
    <property type="protein sequence ID" value="XCH28712.1"/>
    <property type="molecule type" value="Genomic_DNA"/>
</dbReference>
<dbReference type="Pfam" id="PF02492">
    <property type="entry name" value="cobW"/>
    <property type="match status" value="1"/>
</dbReference>
<dbReference type="SUPFAM" id="SSF90002">
    <property type="entry name" value="Hypothetical protein YjiA, C-terminal domain"/>
    <property type="match status" value="1"/>
</dbReference>
<evidence type="ECO:0000313" key="7">
    <source>
        <dbReference type="EMBL" id="XCH28712.1"/>
    </source>
</evidence>
<accession>A0AAU8FXK3</accession>
<evidence type="ECO:0000256" key="5">
    <source>
        <dbReference type="ARBA" id="ARBA00049117"/>
    </source>
</evidence>
<sequence>MSTAPTSRPRRAPLPVLVVSGFLGTGKTTLVNHLLARAGGRRLAVVVNDFGPTGIDPLLVEGGTESIDSVAGGCLCCAAEDDDLPPLLTRLARARRRVDAVVIEASGLAEPVTLARRVALHPDVRVSALVHVVDAAEGPTTLAQHPRLARHVAAADVVVLNKADTAPDLDATTAWCRGLNAAAPLVRTVEGRLDPRLVLDDPAPRTAPWQPSLALASEGYVTTGDGPGPHDSDRHDGHTHVHDLYTAHDLVADAPLHPARLAALLDPRPPGLFRAKGVVRIAGPDSASSFTLQVVGRQVRWTRRRGPGDGTSRLVCLGAGMDDARVRALLDACPLRPGEAVTADDLGRLPGR</sequence>
<reference evidence="7" key="1">
    <citation type="submission" date="2024-06" db="EMBL/GenBank/DDBJ databases">
        <title>Complete genome sequence of the cellulolytic actinobacterium, Cellulosimicrobium ES-005.</title>
        <authorList>
            <person name="Matthews C.T."/>
            <person name="Underwood K.D."/>
            <person name="Ghanchi K.M."/>
            <person name="Fields S.D."/>
            <person name="Gardner S.G."/>
        </authorList>
    </citation>
    <scope>NUCLEOTIDE SEQUENCE</scope>
    <source>
        <strain evidence="7">ES-005</strain>
    </source>
</reference>
<dbReference type="InterPro" id="IPR003495">
    <property type="entry name" value="CobW/HypB/UreG_nucleotide-bd"/>
</dbReference>
<dbReference type="RefSeq" id="WP_353707158.1">
    <property type="nucleotide sequence ID" value="NZ_CP159290.1"/>
</dbReference>
<dbReference type="InterPro" id="IPR051316">
    <property type="entry name" value="Zinc-reg_GTPase_activator"/>
</dbReference>
<dbReference type="PANTHER" id="PTHR13748">
    <property type="entry name" value="COBW-RELATED"/>
    <property type="match status" value="1"/>
</dbReference>
<dbReference type="InterPro" id="IPR027417">
    <property type="entry name" value="P-loop_NTPase"/>
</dbReference>
<organism evidence="7">
    <name type="scientific">Cellulosimicrobium sp. ES-005</name>
    <dbReference type="NCBI Taxonomy" id="3163031"/>
    <lineage>
        <taxon>Bacteria</taxon>
        <taxon>Bacillati</taxon>
        <taxon>Actinomycetota</taxon>
        <taxon>Actinomycetes</taxon>
        <taxon>Micrococcales</taxon>
        <taxon>Promicromonosporaceae</taxon>
        <taxon>Cellulosimicrobium</taxon>
    </lineage>
</organism>
<feature type="domain" description="CobW C-terminal" evidence="6">
    <location>
        <begin position="245"/>
        <end position="334"/>
    </location>
</feature>
<evidence type="ECO:0000256" key="2">
    <source>
        <dbReference type="ARBA" id="ARBA00022801"/>
    </source>
</evidence>
<dbReference type="Pfam" id="PF07683">
    <property type="entry name" value="CobW_C"/>
    <property type="match status" value="1"/>
</dbReference>